<sequence length="218" mass="24527">MRYTEGTLLTPQTPMPPSANPLCVQCAKLSRDEAIALHGPEGTGVQCWKVKTCDNRRHYHRNAPMFNQVRKQRRRQQKGQAPAVSSLGASSTLQLQRDFHPGEAVVAAPRRSRSKRTETVTVPTFDAATPHAYLYWYRRAKDAPVHAIAAELWIGDHRRARACFHVTGGGAVQIKETLLHVLQEFSTLAGSKVRHFRDEVELMPDRCPLRPCPLHPEP</sequence>
<evidence type="ECO:0000313" key="2">
    <source>
        <dbReference type="EMBL" id="MEP1062290.1"/>
    </source>
</evidence>
<reference evidence="2 3" key="1">
    <citation type="submission" date="2022-04" db="EMBL/GenBank/DDBJ databases">
        <title>Positive selection, recombination, and allopatry shape intraspecific diversity of widespread and dominant cyanobacteria.</title>
        <authorList>
            <person name="Wei J."/>
            <person name="Shu W."/>
            <person name="Hu C."/>
        </authorList>
    </citation>
    <scope>NUCLEOTIDE SEQUENCE [LARGE SCALE GENOMIC DNA]</scope>
    <source>
        <strain evidence="2 3">AS-A4</strain>
    </source>
</reference>
<proteinExistence type="predicted"/>
<protein>
    <submittedName>
        <fullName evidence="2">Uncharacterized protein</fullName>
    </submittedName>
</protein>
<gene>
    <name evidence="2" type="ORF">NDI38_28360</name>
</gene>
<accession>A0ABV0KST0</accession>
<keyword evidence="3" id="KW-1185">Reference proteome</keyword>
<evidence type="ECO:0000313" key="3">
    <source>
        <dbReference type="Proteomes" id="UP001476950"/>
    </source>
</evidence>
<dbReference type="EMBL" id="JAMPLM010000060">
    <property type="protein sequence ID" value="MEP1062290.1"/>
    <property type="molecule type" value="Genomic_DNA"/>
</dbReference>
<dbReference type="Proteomes" id="UP001476950">
    <property type="component" value="Unassembled WGS sequence"/>
</dbReference>
<name>A0ABV0KST0_9CYAN</name>
<organism evidence="2 3">
    <name type="scientific">Stenomitos frigidus AS-A4</name>
    <dbReference type="NCBI Taxonomy" id="2933935"/>
    <lineage>
        <taxon>Bacteria</taxon>
        <taxon>Bacillati</taxon>
        <taxon>Cyanobacteriota</taxon>
        <taxon>Cyanophyceae</taxon>
        <taxon>Leptolyngbyales</taxon>
        <taxon>Leptolyngbyaceae</taxon>
        <taxon>Stenomitos</taxon>
    </lineage>
</organism>
<feature type="region of interest" description="Disordered" evidence="1">
    <location>
        <begin position="69"/>
        <end position="89"/>
    </location>
</feature>
<comment type="caution">
    <text evidence="2">The sequence shown here is derived from an EMBL/GenBank/DDBJ whole genome shotgun (WGS) entry which is preliminary data.</text>
</comment>
<evidence type="ECO:0000256" key="1">
    <source>
        <dbReference type="SAM" id="MobiDB-lite"/>
    </source>
</evidence>